<organism evidence="4 5">
    <name type="scientific">Nitrospira defluvii</name>
    <dbReference type="NCBI Taxonomy" id="330214"/>
    <lineage>
        <taxon>Bacteria</taxon>
        <taxon>Pseudomonadati</taxon>
        <taxon>Nitrospirota</taxon>
        <taxon>Nitrospiria</taxon>
        <taxon>Nitrospirales</taxon>
        <taxon>Nitrospiraceae</taxon>
        <taxon>Nitrospira</taxon>
    </lineage>
</organism>
<proteinExistence type="predicted"/>
<dbReference type="Gene3D" id="2.30.310.10">
    <property type="entry name" value="ibrinogen binding protein from staphylococcus aureus domain"/>
    <property type="match status" value="1"/>
</dbReference>
<evidence type="ECO:0000259" key="3">
    <source>
        <dbReference type="Pfam" id="PF05670"/>
    </source>
</evidence>
<keyword evidence="5" id="KW-1185">Reference proteome</keyword>
<sequence>MGTIGYSDSQSNGDRQGVQDRTPERSLGSWSGIQIMSLSATEIGSIIQELDPALAEGWIQKISQPLPDCLILEIRVPGHTRRLLCSVHDGTARMHLVERALPNPPSPPAFCQLLRARIQGARIDGLHHVPGDRIIRLDLTSRSGPVSLVAELFSRNANLLLLDEEGRVLATLRQHKERLNQPYEVPSTPLARIASQEIAPLEQAIIHPLDTEAFPLSAELETRYREREAELSRLTQVRERESALRKNLKKLLRRADALRRDLEQAGRYEPYARYGELLKANLGSITKGMTSVSVIDYYDERLPELMIPLDPTKGAQANMDAYFAKYRKFVSAQREIAPRLATIQAEVQPIQAELEVIKQGTWVAASNAERPAGRPTSRSAKRHSADEARRGPFRRFRSSDGYPIFVGRNARENDELTFGLARSEDLWFHARGTPGSHVVVRLEKGTEPPLETLRDAATLALLYSDLKKSGKGDVIYTRRKWVKKSKGQAPGAVTVTQEQSIYVTLDKRRLDGLKSRLTEHVS</sequence>
<evidence type="ECO:0000256" key="2">
    <source>
        <dbReference type="SAM" id="MobiDB-lite"/>
    </source>
</evidence>
<evidence type="ECO:0000313" key="4">
    <source>
        <dbReference type="EMBL" id="CAE6743356.1"/>
    </source>
</evidence>
<protein>
    <submittedName>
        <fullName evidence="4">Fibronectin/fibrinogen-binding protein</fullName>
    </submittedName>
</protein>
<dbReference type="RefSeq" id="WP_343224254.1">
    <property type="nucleotide sequence ID" value="NZ_CAJNBJ010000008.1"/>
</dbReference>
<feature type="coiled-coil region" evidence="1">
    <location>
        <begin position="217"/>
        <end position="268"/>
    </location>
</feature>
<feature type="region of interest" description="Disordered" evidence="2">
    <location>
        <begin position="367"/>
        <end position="392"/>
    </location>
</feature>
<feature type="domain" description="NFACT RNA-binding" evidence="3">
    <location>
        <begin position="393"/>
        <end position="488"/>
    </location>
</feature>
<dbReference type="InterPro" id="IPR008532">
    <property type="entry name" value="NFACT_RNA-bd"/>
</dbReference>
<dbReference type="InterPro" id="IPR051608">
    <property type="entry name" value="RQC_Subunit_NEMF"/>
</dbReference>
<accession>A0ABM8RB95</accession>
<feature type="compositionally biased region" description="Polar residues" evidence="2">
    <location>
        <begin position="1"/>
        <end position="14"/>
    </location>
</feature>
<dbReference type="PANTHER" id="PTHR15239">
    <property type="entry name" value="NUCLEAR EXPORT MEDIATOR FACTOR NEMF"/>
    <property type="match status" value="1"/>
</dbReference>
<evidence type="ECO:0000313" key="5">
    <source>
        <dbReference type="Proteomes" id="UP000675880"/>
    </source>
</evidence>
<dbReference type="Proteomes" id="UP000675880">
    <property type="component" value="Unassembled WGS sequence"/>
</dbReference>
<keyword evidence="1" id="KW-0175">Coiled coil</keyword>
<reference evidence="4 5" key="1">
    <citation type="submission" date="2021-02" db="EMBL/GenBank/DDBJ databases">
        <authorList>
            <person name="Han P."/>
        </authorList>
    </citation>
    <scope>NUCLEOTIDE SEQUENCE [LARGE SCALE GENOMIC DNA]</scope>
    <source>
        <strain evidence="4">Candidatus Nitrospira sp. ZN2</strain>
    </source>
</reference>
<comment type="caution">
    <text evidence="4">The sequence shown here is derived from an EMBL/GenBank/DDBJ whole genome shotgun (WGS) entry which is preliminary data.</text>
</comment>
<evidence type="ECO:0000256" key="1">
    <source>
        <dbReference type="SAM" id="Coils"/>
    </source>
</evidence>
<feature type="region of interest" description="Disordered" evidence="2">
    <location>
        <begin position="1"/>
        <end position="26"/>
    </location>
</feature>
<dbReference type="EMBL" id="CAJNBJ010000008">
    <property type="protein sequence ID" value="CAE6743356.1"/>
    <property type="molecule type" value="Genomic_DNA"/>
</dbReference>
<gene>
    <name evidence="4" type="ORF">NSPZN2_160018</name>
</gene>
<dbReference type="Pfam" id="PF05670">
    <property type="entry name" value="NFACT-R_1"/>
    <property type="match status" value="1"/>
</dbReference>
<name>A0ABM8RB95_9BACT</name>
<dbReference type="PANTHER" id="PTHR15239:SF6">
    <property type="entry name" value="RIBOSOME QUALITY CONTROL COMPLEX SUBUNIT NEMF"/>
    <property type="match status" value="1"/>
</dbReference>
<dbReference type="Pfam" id="PF05833">
    <property type="entry name" value="NFACT_N"/>
    <property type="match status" value="2"/>
</dbReference>